<evidence type="ECO:0000256" key="4">
    <source>
        <dbReference type="ARBA" id="ARBA00023163"/>
    </source>
</evidence>
<evidence type="ECO:0000313" key="9">
    <source>
        <dbReference type="Proteomes" id="UP000676967"/>
    </source>
</evidence>
<dbReference type="PRINTS" id="PR00046">
    <property type="entry name" value="SIGMA70FCT"/>
</dbReference>
<evidence type="ECO:0008006" key="10">
    <source>
        <dbReference type="Google" id="ProtNLM"/>
    </source>
</evidence>
<evidence type="ECO:0000256" key="2">
    <source>
        <dbReference type="ARBA" id="ARBA00023082"/>
    </source>
</evidence>
<evidence type="ECO:0000313" key="8">
    <source>
        <dbReference type="EMBL" id="BCJ47002.1"/>
    </source>
</evidence>
<dbReference type="Gene3D" id="1.20.120.1810">
    <property type="match status" value="1"/>
</dbReference>
<dbReference type="CDD" id="cd06171">
    <property type="entry name" value="Sigma70_r4"/>
    <property type="match status" value="1"/>
</dbReference>
<evidence type="ECO:0000259" key="7">
    <source>
        <dbReference type="Pfam" id="PF04545"/>
    </source>
</evidence>
<dbReference type="Pfam" id="PF04542">
    <property type="entry name" value="Sigma70_r2"/>
    <property type="match status" value="1"/>
</dbReference>
<reference evidence="8 9" key="1">
    <citation type="submission" date="2020-08" db="EMBL/GenBank/DDBJ databases">
        <title>Whole genome shotgun sequence of Actinoplanes ianthinogenes NBRC 13996.</title>
        <authorList>
            <person name="Komaki H."/>
            <person name="Tamura T."/>
        </authorList>
    </citation>
    <scope>NUCLEOTIDE SEQUENCE [LARGE SCALE GENOMIC DNA]</scope>
    <source>
        <strain evidence="8 9">NBRC 13996</strain>
    </source>
</reference>
<dbReference type="Proteomes" id="UP000676967">
    <property type="component" value="Chromosome"/>
</dbReference>
<dbReference type="InterPro" id="IPR000943">
    <property type="entry name" value="RNA_pol_sigma70"/>
</dbReference>
<dbReference type="PANTHER" id="PTHR30385">
    <property type="entry name" value="SIGMA FACTOR F FLAGELLAR"/>
    <property type="match status" value="1"/>
</dbReference>
<dbReference type="SUPFAM" id="SSF88659">
    <property type="entry name" value="Sigma3 and sigma4 domains of RNA polymerase sigma factors"/>
    <property type="match status" value="2"/>
</dbReference>
<dbReference type="Pfam" id="PF04539">
    <property type="entry name" value="Sigma70_r3"/>
    <property type="match status" value="1"/>
</dbReference>
<protein>
    <recommendedName>
        <fullName evidence="10">RNA polymerase sigma factor</fullName>
    </recommendedName>
</protein>
<dbReference type="EMBL" id="AP023356">
    <property type="protein sequence ID" value="BCJ47002.1"/>
    <property type="molecule type" value="Genomic_DNA"/>
</dbReference>
<dbReference type="InterPro" id="IPR036388">
    <property type="entry name" value="WH-like_DNA-bd_sf"/>
</dbReference>
<organism evidence="8 9">
    <name type="scientific">Actinoplanes ianthinogenes</name>
    <dbReference type="NCBI Taxonomy" id="122358"/>
    <lineage>
        <taxon>Bacteria</taxon>
        <taxon>Bacillati</taxon>
        <taxon>Actinomycetota</taxon>
        <taxon>Actinomycetes</taxon>
        <taxon>Micromonosporales</taxon>
        <taxon>Micromonosporaceae</taxon>
        <taxon>Actinoplanes</taxon>
    </lineage>
</organism>
<evidence type="ECO:0000259" key="6">
    <source>
        <dbReference type="Pfam" id="PF04542"/>
    </source>
</evidence>
<dbReference type="InterPro" id="IPR007630">
    <property type="entry name" value="RNA_pol_sigma70_r4"/>
</dbReference>
<keyword evidence="9" id="KW-1185">Reference proteome</keyword>
<dbReference type="InterPro" id="IPR007624">
    <property type="entry name" value="RNA_pol_sigma70_r3"/>
</dbReference>
<dbReference type="InterPro" id="IPR007627">
    <property type="entry name" value="RNA_pol_sigma70_r2"/>
</dbReference>
<feature type="domain" description="RNA polymerase sigma-70 region 4" evidence="7">
    <location>
        <begin position="201"/>
        <end position="250"/>
    </location>
</feature>
<dbReference type="Pfam" id="PF04545">
    <property type="entry name" value="Sigma70_r4"/>
    <property type="match status" value="1"/>
</dbReference>
<feature type="domain" description="RNA polymerase sigma-70 region 2" evidence="6">
    <location>
        <begin position="37"/>
        <end position="105"/>
    </location>
</feature>
<gene>
    <name evidence="8" type="ORF">Aiant_76590</name>
</gene>
<dbReference type="InterPro" id="IPR013324">
    <property type="entry name" value="RNA_pol_sigma_r3/r4-like"/>
</dbReference>
<proteinExistence type="predicted"/>
<dbReference type="RefSeq" id="WP_189331462.1">
    <property type="nucleotide sequence ID" value="NZ_AP023356.1"/>
</dbReference>
<keyword evidence="2" id="KW-0731">Sigma factor</keyword>
<dbReference type="InterPro" id="IPR014322">
    <property type="entry name" value="RNA_pol_sigma-B/F/G"/>
</dbReference>
<dbReference type="SUPFAM" id="SSF88946">
    <property type="entry name" value="Sigma2 domain of RNA polymerase sigma factors"/>
    <property type="match status" value="1"/>
</dbReference>
<accession>A0ABM7M5T8</accession>
<keyword evidence="4" id="KW-0804">Transcription</keyword>
<dbReference type="InterPro" id="IPR014284">
    <property type="entry name" value="RNA_pol_sigma-70_dom"/>
</dbReference>
<dbReference type="NCBIfam" id="TIGR02937">
    <property type="entry name" value="sigma70-ECF"/>
    <property type="match status" value="1"/>
</dbReference>
<feature type="domain" description="RNA polymerase sigma-70 region 3" evidence="5">
    <location>
        <begin position="118"/>
        <end position="182"/>
    </location>
</feature>
<evidence type="ECO:0000256" key="1">
    <source>
        <dbReference type="ARBA" id="ARBA00023015"/>
    </source>
</evidence>
<dbReference type="PANTHER" id="PTHR30385:SF4">
    <property type="entry name" value="RNA POLYMERASE SIGMA-E FACTOR"/>
    <property type="match status" value="1"/>
</dbReference>
<dbReference type="NCBIfam" id="TIGR02980">
    <property type="entry name" value="SigBFG"/>
    <property type="match status" value="1"/>
</dbReference>
<keyword evidence="3" id="KW-0238">DNA-binding</keyword>
<evidence type="ECO:0000259" key="5">
    <source>
        <dbReference type="Pfam" id="PF04539"/>
    </source>
</evidence>
<dbReference type="Gene3D" id="1.10.10.10">
    <property type="entry name" value="Winged helix-like DNA-binding domain superfamily/Winged helix DNA-binding domain"/>
    <property type="match status" value="2"/>
</dbReference>
<evidence type="ECO:0000256" key="3">
    <source>
        <dbReference type="ARBA" id="ARBA00023125"/>
    </source>
</evidence>
<dbReference type="InterPro" id="IPR013325">
    <property type="entry name" value="RNA_pol_sigma_r2"/>
</dbReference>
<keyword evidence="1" id="KW-0805">Transcription regulation</keyword>
<name>A0ABM7M5T8_9ACTN</name>
<sequence length="256" mass="28299">MRSSTVPFADLDDASLEAMMATPREDPSWPAVRERVISAWLPMARRLARRYANRGEDLEDLTQVATVGLLKAVDGFDPERGGEFAGYAIPTVLGELKRHFRDRMWNIRVPRRLQELNMAINRARVDLVQRLGRVPTVADIAGHLGISEEDVIEGLEGAYAYRPASLSAPIGTDGDGELGDSLGGVDPGYEQAELHLMLGPALARLTEREQHIIALRFHGNLTQAQIGERIGVSQMHVSRILSQAIVKLRQSMNYPA</sequence>